<protein>
    <recommendedName>
        <fullName evidence="2">Sulfotransferase domain-containing protein</fullName>
    </recommendedName>
</protein>
<proteinExistence type="predicted"/>
<dbReference type="Gene3D" id="3.40.50.300">
    <property type="entry name" value="P-loop containing nucleotide triphosphate hydrolases"/>
    <property type="match status" value="1"/>
</dbReference>
<organism evidence="1">
    <name type="scientific">marine metagenome</name>
    <dbReference type="NCBI Taxonomy" id="408172"/>
    <lineage>
        <taxon>unclassified sequences</taxon>
        <taxon>metagenomes</taxon>
        <taxon>ecological metagenomes</taxon>
    </lineage>
</organism>
<evidence type="ECO:0000313" key="1">
    <source>
        <dbReference type="EMBL" id="SVA67203.1"/>
    </source>
</evidence>
<dbReference type="InterPro" id="IPR027417">
    <property type="entry name" value="P-loop_NTPase"/>
</dbReference>
<dbReference type="EMBL" id="UINC01016070">
    <property type="protein sequence ID" value="SVA67203.1"/>
    <property type="molecule type" value="Genomic_DNA"/>
</dbReference>
<dbReference type="AlphaFoldDB" id="A0A381XSH7"/>
<accession>A0A381XSH7</accession>
<sequence length="248" mass="29211">MNTLDTRTHFYHIPKTGGRSIVAAFQRAALHSLSLKDSPFSPKGLKQFSDKVLYRMAIMHPKGERWKVKLRQHPGFRRNLVRPYCPPEYGQCFFTCGHTPYHDEDCCLLRKKNPTCTFTIIREPLDRIFSLYKEYLVREKREHEASLAFLDFVRGLPKCEKLEQLFYFSKKYDISEALKNLSKLTAVIICEQNRKGISIISETIGFPLKIDNEFRRKTDYVLENKEKDLVKKEIELEYELYNQAKKSS</sequence>
<reference evidence="1" key="1">
    <citation type="submission" date="2018-05" db="EMBL/GenBank/DDBJ databases">
        <authorList>
            <person name="Lanie J.A."/>
            <person name="Ng W.-L."/>
            <person name="Kazmierczak K.M."/>
            <person name="Andrzejewski T.M."/>
            <person name="Davidsen T.M."/>
            <person name="Wayne K.J."/>
            <person name="Tettelin H."/>
            <person name="Glass J.I."/>
            <person name="Rusch D."/>
            <person name="Podicherti R."/>
            <person name="Tsui H.-C.T."/>
            <person name="Winkler M.E."/>
        </authorList>
    </citation>
    <scope>NUCLEOTIDE SEQUENCE</scope>
</reference>
<name>A0A381XSH7_9ZZZZ</name>
<gene>
    <name evidence="1" type="ORF">METZ01_LOCUS120057</name>
</gene>
<evidence type="ECO:0008006" key="2">
    <source>
        <dbReference type="Google" id="ProtNLM"/>
    </source>
</evidence>